<dbReference type="PROSITE" id="PS51318">
    <property type="entry name" value="TAT"/>
    <property type="match status" value="1"/>
</dbReference>
<evidence type="ECO:0000313" key="2">
    <source>
        <dbReference type="EMBL" id="APD19227.1"/>
    </source>
</evidence>
<sequence length="117" mass="11765">MSKNTTRRLLALAGLGGLVAGAAIYGASPSSATTMDDLFIAALNKEGVPYYNNPAGAVDLAHTVCDALDMGVGLGTVMLTIVQAGDGYWTVEQAGSFVGASIGAYCIEHAPAGTEVA</sequence>
<protein>
    <recommendedName>
        <fullName evidence="1">DUF732 domain-containing protein</fullName>
    </recommendedName>
</protein>
<dbReference type="InterPro" id="IPR007969">
    <property type="entry name" value="DUF732"/>
</dbReference>
<dbReference type="Proteomes" id="UP000224050">
    <property type="component" value="Segment"/>
</dbReference>
<dbReference type="EMBL" id="KY087992">
    <property type="protein sequence ID" value="APD19227.1"/>
    <property type="molecule type" value="Genomic_DNA"/>
</dbReference>
<accession>A0A1J0MDX8</accession>
<name>A0A1J0MDX8_9CAUD</name>
<evidence type="ECO:0000259" key="1">
    <source>
        <dbReference type="Pfam" id="PF05305"/>
    </source>
</evidence>
<proteinExistence type="predicted"/>
<organism evidence="2 3">
    <name type="scientific">Mycobacterium phage Mitti</name>
    <dbReference type="NCBI Taxonomy" id="1917488"/>
    <lineage>
        <taxon>Viruses</taxon>
        <taxon>Duplodnaviria</taxon>
        <taxon>Heunggongvirae</taxon>
        <taxon>Uroviricota</taxon>
        <taxon>Caudoviricetes</taxon>
        <taxon>Weiservirinae</taxon>
        <taxon>Fionnbharthvirus</taxon>
        <taxon>Fionnbharthvirus fionnbharth</taxon>
    </lineage>
</organism>
<dbReference type="InterPro" id="IPR006311">
    <property type="entry name" value="TAT_signal"/>
</dbReference>
<reference evidence="3" key="1">
    <citation type="submission" date="2016-11" db="EMBL/GenBank/DDBJ databases">
        <authorList>
            <person name="Jaros S."/>
            <person name="Januszkiewicz K."/>
            <person name="Wedrychowicz H."/>
        </authorList>
    </citation>
    <scope>NUCLEOTIDE SEQUENCE [LARGE SCALE GENOMIC DNA]</scope>
</reference>
<dbReference type="Pfam" id="PF05305">
    <property type="entry name" value="DUF732"/>
    <property type="match status" value="1"/>
</dbReference>
<feature type="domain" description="DUF732" evidence="1">
    <location>
        <begin position="36"/>
        <end position="106"/>
    </location>
</feature>
<gene>
    <name evidence="2" type="ORF">SEA_MITTI_54</name>
</gene>
<evidence type="ECO:0000313" key="3">
    <source>
        <dbReference type="Proteomes" id="UP000224050"/>
    </source>
</evidence>